<dbReference type="GO" id="GO:0004674">
    <property type="term" value="F:protein serine/threonine kinase activity"/>
    <property type="evidence" value="ECO:0007669"/>
    <property type="project" value="UniProtKB-KW"/>
</dbReference>
<evidence type="ECO:0000256" key="5">
    <source>
        <dbReference type="ARBA" id="ARBA00022741"/>
    </source>
</evidence>
<dbReference type="InterPro" id="IPR019530">
    <property type="entry name" value="Intra-flagellar_transport_57"/>
</dbReference>
<dbReference type="PROSITE" id="PS50011">
    <property type="entry name" value="PROTEIN_KINASE_DOM"/>
    <property type="match status" value="1"/>
</dbReference>
<feature type="domain" description="Protein kinase" evidence="13">
    <location>
        <begin position="19"/>
        <end position="278"/>
    </location>
</feature>
<feature type="compositionally biased region" description="Acidic residues" evidence="12">
    <location>
        <begin position="687"/>
        <end position="719"/>
    </location>
</feature>
<proteinExistence type="inferred from homology"/>
<dbReference type="Pfam" id="PF00069">
    <property type="entry name" value="Pkinase"/>
    <property type="match status" value="1"/>
</dbReference>
<dbReference type="Pfam" id="PF10498">
    <property type="entry name" value="IFT57"/>
    <property type="match status" value="1"/>
</dbReference>
<evidence type="ECO:0000256" key="3">
    <source>
        <dbReference type="ARBA" id="ARBA00022527"/>
    </source>
</evidence>
<evidence type="ECO:0000256" key="1">
    <source>
        <dbReference type="ARBA" id="ARBA00010886"/>
    </source>
</evidence>
<dbReference type="InterPro" id="IPR051131">
    <property type="entry name" value="NEK_Ser/Thr_kinase_NIMA"/>
</dbReference>
<organism evidence="14 15">
    <name type="scientific">Triparma columacea</name>
    <dbReference type="NCBI Taxonomy" id="722753"/>
    <lineage>
        <taxon>Eukaryota</taxon>
        <taxon>Sar</taxon>
        <taxon>Stramenopiles</taxon>
        <taxon>Ochrophyta</taxon>
        <taxon>Bolidophyceae</taxon>
        <taxon>Parmales</taxon>
        <taxon>Triparmaceae</taxon>
        <taxon>Triparma</taxon>
    </lineage>
</organism>
<dbReference type="InterPro" id="IPR008271">
    <property type="entry name" value="Ser/Thr_kinase_AS"/>
</dbReference>
<feature type="region of interest" description="Disordered" evidence="12">
    <location>
        <begin position="277"/>
        <end position="532"/>
    </location>
</feature>
<dbReference type="EMBL" id="BRYA01000689">
    <property type="protein sequence ID" value="GMI29881.1"/>
    <property type="molecule type" value="Genomic_DNA"/>
</dbReference>
<dbReference type="SUPFAM" id="SSF56112">
    <property type="entry name" value="Protein kinase-like (PK-like)"/>
    <property type="match status" value="1"/>
</dbReference>
<keyword evidence="11" id="KW-0175">Coiled coil</keyword>
<keyword evidence="5 10" id="KW-0547">Nucleotide-binding</keyword>
<dbReference type="InterPro" id="IPR000719">
    <property type="entry name" value="Prot_kinase_dom"/>
</dbReference>
<dbReference type="AlphaFoldDB" id="A0A9W7L4T4"/>
<dbReference type="PANTHER" id="PTHR44899">
    <property type="entry name" value="CAMK FAMILY PROTEIN KINASE"/>
    <property type="match status" value="1"/>
</dbReference>
<comment type="similarity">
    <text evidence="1">Belongs to the protein kinase superfamily. NEK Ser/Thr protein kinase family. NIMA subfamily.</text>
</comment>
<feature type="region of interest" description="Disordered" evidence="12">
    <location>
        <begin position="682"/>
        <end position="739"/>
    </location>
</feature>
<dbReference type="InterPro" id="IPR017441">
    <property type="entry name" value="Protein_kinase_ATP_BS"/>
</dbReference>
<evidence type="ECO:0000256" key="11">
    <source>
        <dbReference type="SAM" id="Coils"/>
    </source>
</evidence>
<gene>
    <name evidence="14" type="ORF">TrCOL_g12897</name>
</gene>
<feature type="compositionally biased region" description="Basic and acidic residues" evidence="12">
    <location>
        <begin position="418"/>
        <end position="438"/>
    </location>
</feature>
<reference evidence="15" key="1">
    <citation type="journal article" date="2023" name="Commun. Biol.">
        <title>Genome analysis of Parmales, the sister group of diatoms, reveals the evolutionary specialization of diatoms from phago-mixotrophs to photoautotrophs.</title>
        <authorList>
            <person name="Ban H."/>
            <person name="Sato S."/>
            <person name="Yoshikawa S."/>
            <person name="Yamada K."/>
            <person name="Nakamura Y."/>
            <person name="Ichinomiya M."/>
            <person name="Sato N."/>
            <person name="Blanc-Mathieu R."/>
            <person name="Endo H."/>
            <person name="Kuwata A."/>
            <person name="Ogata H."/>
        </authorList>
    </citation>
    <scope>NUCLEOTIDE SEQUENCE [LARGE SCALE GENOMIC DNA]</scope>
</reference>
<accession>A0A9W7L4T4</accession>
<sequence length="970" mass="105929">MAERDEGHGMPIDTIEARYNVIKPIGKGKFAIVYRAQRKSDEELVALKKINIDVMDKKNREKTLKEVRLIQSLSHPNIIQYLDSFIAGTELIIVFEWAAAGDLKRQIRKAQERNTYFDERVCWKYFSQICEAIDYMHEQRVMHRDLKPANIFLTLNGTVKVGDLGLGRALSEHTMEAHSKVGTPLYMSPEVLRGDGYDWKSDIWSLGCLLYELAMLKSPFKSEGLNLYSLFQKISKGDYLPLPEQYSDELKRLAYAMISTDPGDRPDLKTACKVARTMKQRTQGDKPKNIPRPPPPEKKAKVEEGKSEEVKEKDEKTDVGGEEKGGDGDETPRQVGGAVSPSIDQKLSKKNRERERLAEKSRSAEKSRGGESGKTKAGITSPARDKYYREEKEEEEEDGNRDWNNPQGDDEGDDEGDNEVKNDQTGDRDGDGDRDERNFNAGGMADMFARGEGGGDNKGGEGGWGRAKEPPAELRPTQGRPSSRGGGDLKSKSRRNDSHSVNSTGGGSERVKRELRGGSSLPQGSTGPSTPAAGVLQARMENLHAKLHLVGYHGKVKARGMSPVTLTHFAIEGSGGSGRRGQFMDFLLLAEHLFGEMGAGGGEKGSPGFRSDAVETETPNAIATGLLVAAQERGMDPKVAMAITPNSLTGGYGLGVIQVLEWAVDRVLSNKGYSHSGSVHRFGASLDGDEGEGDGEVEGAEEGEESEIEDEVEGGEEIEGGGWGGAEEEPDKWGSGRERDMVVSTLDSIEWRAELERVGPRLKVGRIGRDSTWQGRIKSMAELGSMCSSEVEKGLTKDLESVGRRIGEDRDRVVRGESRVNGLKEVREGKRVMEEVNEGGPRVKEMLGKMEELRGERMNLLARLEEDIQTCKDNLERKGGEMSDSGVVVSLREGIRSLKSESLSMELELGTLLLKCWGGDDAAEKSGRYRSGEEGYIGVDLEASDDALGGGGSIASGIGSIASGMESLAS</sequence>
<dbReference type="Gene3D" id="1.10.510.10">
    <property type="entry name" value="Transferase(Phosphotransferase) domain 1"/>
    <property type="match status" value="1"/>
</dbReference>
<dbReference type="GO" id="GO:0005524">
    <property type="term" value="F:ATP binding"/>
    <property type="evidence" value="ECO:0007669"/>
    <property type="project" value="UniProtKB-UniRule"/>
</dbReference>
<evidence type="ECO:0000313" key="15">
    <source>
        <dbReference type="Proteomes" id="UP001165065"/>
    </source>
</evidence>
<keyword evidence="3" id="KW-0723">Serine/threonine-protein kinase</keyword>
<feature type="compositionally biased region" description="Basic and acidic residues" evidence="12">
    <location>
        <begin position="295"/>
        <end position="332"/>
    </location>
</feature>
<dbReference type="EC" id="2.7.11.1" evidence="2"/>
<dbReference type="Proteomes" id="UP001165065">
    <property type="component" value="Unassembled WGS sequence"/>
</dbReference>
<dbReference type="OrthoDB" id="248923at2759"/>
<name>A0A9W7L4T4_9STRA</name>
<feature type="binding site" evidence="10">
    <location>
        <position position="48"/>
    </location>
    <ligand>
        <name>ATP</name>
        <dbReference type="ChEBI" id="CHEBI:30616"/>
    </ligand>
</feature>
<dbReference type="PROSITE" id="PS00108">
    <property type="entry name" value="PROTEIN_KINASE_ST"/>
    <property type="match status" value="1"/>
</dbReference>
<evidence type="ECO:0000256" key="2">
    <source>
        <dbReference type="ARBA" id="ARBA00012513"/>
    </source>
</evidence>
<evidence type="ECO:0000256" key="9">
    <source>
        <dbReference type="ARBA" id="ARBA00048679"/>
    </source>
</evidence>
<protein>
    <recommendedName>
        <fullName evidence="2">non-specific serine/threonine protein kinase</fullName>
        <ecNumber evidence="2">2.7.11.1</ecNumber>
    </recommendedName>
</protein>
<feature type="coiled-coil region" evidence="11">
    <location>
        <begin position="843"/>
        <end position="881"/>
    </location>
</feature>
<evidence type="ECO:0000259" key="13">
    <source>
        <dbReference type="PROSITE" id="PS50011"/>
    </source>
</evidence>
<comment type="catalytic activity">
    <reaction evidence="9">
        <text>L-seryl-[protein] + ATP = O-phospho-L-seryl-[protein] + ADP + H(+)</text>
        <dbReference type="Rhea" id="RHEA:17989"/>
        <dbReference type="Rhea" id="RHEA-COMP:9863"/>
        <dbReference type="Rhea" id="RHEA-COMP:11604"/>
        <dbReference type="ChEBI" id="CHEBI:15378"/>
        <dbReference type="ChEBI" id="CHEBI:29999"/>
        <dbReference type="ChEBI" id="CHEBI:30616"/>
        <dbReference type="ChEBI" id="CHEBI:83421"/>
        <dbReference type="ChEBI" id="CHEBI:456216"/>
        <dbReference type="EC" id="2.7.11.1"/>
    </reaction>
</comment>
<dbReference type="FunFam" id="3.30.200.20:FF:000097">
    <property type="entry name" value="Probable serine/threonine-protein kinase nek1"/>
    <property type="match status" value="1"/>
</dbReference>
<dbReference type="PANTHER" id="PTHR44899:SF3">
    <property type="entry name" value="SERINE_THREONINE-PROTEIN KINASE NEK1"/>
    <property type="match status" value="1"/>
</dbReference>
<feature type="compositionally biased region" description="Acidic residues" evidence="12">
    <location>
        <begin position="408"/>
        <end position="417"/>
    </location>
</feature>
<dbReference type="InterPro" id="IPR011009">
    <property type="entry name" value="Kinase-like_dom_sf"/>
</dbReference>
<feature type="compositionally biased region" description="Polar residues" evidence="12">
    <location>
        <begin position="520"/>
        <end position="529"/>
    </location>
</feature>
<comment type="catalytic activity">
    <reaction evidence="8">
        <text>L-threonyl-[protein] + ATP = O-phospho-L-threonyl-[protein] + ADP + H(+)</text>
        <dbReference type="Rhea" id="RHEA:46608"/>
        <dbReference type="Rhea" id="RHEA-COMP:11060"/>
        <dbReference type="Rhea" id="RHEA-COMP:11605"/>
        <dbReference type="ChEBI" id="CHEBI:15378"/>
        <dbReference type="ChEBI" id="CHEBI:30013"/>
        <dbReference type="ChEBI" id="CHEBI:30616"/>
        <dbReference type="ChEBI" id="CHEBI:61977"/>
        <dbReference type="ChEBI" id="CHEBI:456216"/>
        <dbReference type="EC" id="2.7.11.1"/>
    </reaction>
</comment>
<feature type="compositionally biased region" description="Basic and acidic residues" evidence="12">
    <location>
        <begin position="487"/>
        <end position="498"/>
    </location>
</feature>
<feature type="compositionally biased region" description="Basic and acidic residues" evidence="12">
    <location>
        <begin position="346"/>
        <end position="374"/>
    </location>
</feature>
<evidence type="ECO:0000313" key="14">
    <source>
        <dbReference type="EMBL" id="GMI29881.1"/>
    </source>
</evidence>
<keyword evidence="15" id="KW-1185">Reference proteome</keyword>
<keyword evidence="6" id="KW-0418">Kinase</keyword>
<dbReference type="PROSITE" id="PS00107">
    <property type="entry name" value="PROTEIN_KINASE_ATP"/>
    <property type="match status" value="1"/>
</dbReference>
<dbReference type="SMART" id="SM00220">
    <property type="entry name" value="S_TKc"/>
    <property type="match status" value="1"/>
</dbReference>
<dbReference type="Gene3D" id="3.30.200.20">
    <property type="entry name" value="Phosphorylase Kinase, domain 1"/>
    <property type="match status" value="1"/>
</dbReference>
<evidence type="ECO:0000256" key="8">
    <source>
        <dbReference type="ARBA" id="ARBA00047899"/>
    </source>
</evidence>
<comment type="caution">
    <text evidence="14">The sequence shown here is derived from an EMBL/GenBank/DDBJ whole genome shotgun (WGS) entry which is preliminary data.</text>
</comment>
<evidence type="ECO:0000256" key="7">
    <source>
        <dbReference type="ARBA" id="ARBA00022840"/>
    </source>
</evidence>
<evidence type="ECO:0000256" key="10">
    <source>
        <dbReference type="PROSITE-ProRule" id="PRU10141"/>
    </source>
</evidence>
<keyword evidence="7 10" id="KW-0067">ATP-binding</keyword>
<evidence type="ECO:0000256" key="12">
    <source>
        <dbReference type="SAM" id="MobiDB-lite"/>
    </source>
</evidence>
<evidence type="ECO:0000256" key="6">
    <source>
        <dbReference type="ARBA" id="ARBA00022777"/>
    </source>
</evidence>
<keyword evidence="4" id="KW-0808">Transferase</keyword>
<evidence type="ECO:0000256" key="4">
    <source>
        <dbReference type="ARBA" id="ARBA00022679"/>
    </source>
</evidence>